<dbReference type="Proteomes" id="UP000321230">
    <property type="component" value="Unassembled WGS sequence"/>
</dbReference>
<dbReference type="InterPro" id="IPR014721">
    <property type="entry name" value="Ribsml_uS5_D2-typ_fold_subgr"/>
</dbReference>
<dbReference type="PIRSF" id="PIRSF000530">
    <property type="entry name" value="Galactokinase"/>
    <property type="match status" value="1"/>
</dbReference>
<dbReference type="InterPro" id="IPR013750">
    <property type="entry name" value="GHMP_kinase_C_dom"/>
</dbReference>
<evidence type="ECO:0000256" key="7">
    <source>
        <dbReference type="ARBA" id="ARBA00022840"/>
    </source>
</evidence>
<comment type="similarity">
    <text evidence="1">Belongs to the GHMP kinase family. GalK subfamily.</text>
</comment>
<dbReference type="SUPFAM" id="SSF54211">
    <property type="entry name" value="Ribosomal protein S5 domain 2-like"/>
    <property type="match status" value="1"/>
</dbReference>
<dbReference type="PRINTS" id="PR00959">
    <property type="entry name" value="MEVGALKINASE"/>
</dbReference>
<keyword evidence="10" id="KW-0119">Carbohydrate metabolism</keyword>
<dbReference type="GO" id="GO:0006012">
    <property type="term" value="P:galactose metabolic process"/>
    <property type="evidence" value="ECO:0007669"/>
    <property type="project" value="UniProtKB-UniRule"/>
</dbReference>
<evidence type="ECO:0000259" key="12">
    <source>
        <dbReference type="Pfam" id="PF00288"/>
    </source>
</evidence>
<proteinExistence type="inferred from homology"/>
<name>A0A511B0K5_9PROT</name>
<dbReference type="GO" id="GO:0005524">
    <property type="term" value="F:ATP binding"/>
    <property type="evidence" value="ECO:0007669"/>
    <property type="project" value="UniProtKB-UniRule"/>
</dbReference>
<evidence type="ECO:0000256" key="8">
    <source>
        <dbReference type="ARBA" id="ARBA00022842"/>
    </source>
</evidence>
<keyword evidence="7" id="KW-0067">ATP-binding</keyword>
<dbReference type="Pfam" id="PF00288">
    <property type="entry name" value="GHMP_kinases_N"/>
    <property type="match status" value="1"/>
</dbReference>
<evidence type="ECO:0000259" key="14">
    <source>
        <dbReference type="Pfam" id="PF10509"/>
    </source>
</evidence>
<dbReference type="InterPro" id="IPR019539">
    <property type="entry name" value="GalKase_N"/>
</dbReference>
<evidence type="ECO:0000256" key="4">
    <source>
        <dbReference type="ARBA" id="ARBA00022723"/>
    </source>
</evidence>
<keyword evidence="2" id="KW-0963">Cytoplasm</keyword>
<evidence type="ECO:0000256" key="9">
    <source>
        <dbReference type="ARBA" id="ARBA00023144"/>
    </source>
</evidence>
<dbReference type="InterPro" id="IPR006203">
    <property type="entry name" value="GHMP_knse_ATP-bd_CS"/>
</dbReference>
<dbReference type="OrthoDB" id="250531at2"/>
<keyword evidence="5" id="KW-0547">Nucleotide-binding</keyword>
<accession>A0A511B0K5</accession>
<dbReference type="InterPro" id="IPR006204">
    <property type="entry name" value="GHMP_kinase_N_dom"/>
</dbReference>
<reference evidence="15 16" key="1">
    <citation type="submission" date="2019-07" db="EMBL/GenBank/DDBJ databases">
        <title>Whole genome shotgun sequence of Gluconobacter wancherniae NBRC 103581.</title>
        <authorList>
            <person name="Hosoyama A."/>
            <person name="Uohara A."/>
            <person name="Ohji S."/>
            <person name="Ichikawa N."/>
        </authorList>
    </citation>
    <scope>NUCLEOTIDE SEQUENCE [LARGE SCALE GENOMIC DNA]</scope>
    <source>
        <strain evidence="15 16">NBRC 103581</strain>
    </source>
</reference>
<keyword evidence="6 15" id="KW-0418">Kinase</keyword>
<evidence type="ECO:0000259" key="13">
    <source>
        <dbReference type="Pfam" id="PF08544"/>
    </source>
</evidence>
<dbReference type="InterPro" id="IPR019741">
    <property type="entry name" value="Galactokinase_CS"/>
</dbReference>
<evidence type="ECO:0000256" key="2">
    <source>
        <dbReference type="ARBA" id="ARBA00022490"/>
    </source>
</evidence>
<dbReference type="FunFam" id="3.30.70.890:FF:000001">
    <property type="entry name" value="Galactokinase"/>
    <property type="match status" value="1"/>
</dbReference>
<sequence>MTSAHHDTTTSPAIRVREGFEVRFGIEPELVVQAPGRVNLIGEHTDYNDGFVLPCAIDFQNTVAVSRRVDDQVHVVALEMNDEEDSFSLSEAVPPAAEHGWSDYVRGAVEILRRRGYRLCGLNMAIAGNVPQGAGLSSSASLLVALITAMKLANNLSNLDAKQVAVAAREVETDYVGVNCGIMDQMISACGEDGHALKIDCRSLETTPVVLDPDLAILIVHSGVARGLVESEYNQRRKECEQAAAFFGAPALRDVSLKQLVDSKGKLAELPWKRAHHIITDSARVLESETALQSGNTKAIREIFSASHASMRDDFQITTPKIDELVEIVQDAISDKGGARMTGGGFGGCIVAVMKRDVLPAAIAAVQTHYIAPNGKPALCFACSPSQGAGQIH</sequence>
<dbReference type="EC" id="2.7.1.6" evidence="11"/>
<comment type="caution">
    <text evidence="15">The sequence shown here is derived from an EMBL/GenBank/DDBJ whole genome shotgun (WGS) entry which is preliminary data.</text>
</comment>
<evidence type="ECO:0000313" key="16">
    <source>
        <dbReference type="Proteomes" id="UP000321230"/>
    </source>
</evidence>
<dbReference type="GO" id="GO:0005829">
    <property type="term" value="C:cytosol"/>
    <property type="evidence" value="ECO:0007669"/>
    <property type="project" value="TreeGrafter"/>
</dbReference>
<keyword evidence="9" id="KW-0299">Galactose metabolism</keyword>
<dbReference type="PRINTS" id="PR00473">
    <property type="entry name" value="GALCTOKINASE"/>
</dbReference>
<keyword evidence="4" id="KW-0479">Metal-binding</keyword>
<dbReference type="PANTHER" id="PTHR10457:SF7">
    <property type="entry name" value="GALACTOKINASE-RELATED"/>
    <property type="match status" value="1"/>
</dbReference>
<dbReference type="RefSeq" id="WP_146796478.1">
    <property type="nucleotide sequence ID" value="NZ_BARC01000008.1"/>
</dbReference>
<keyword evidence="8" id="KW-0460">Magnesium</keyword>
<dbReference type="Gene3D" id="3.30.230.10">
    <property type="match status" value="1"/>
</dbReference>
<dbReference type="AlphaFoldDB" id="A0A511B0K5"/>
<dbReference type="Pfam" id="PF10509">
    <property type="entry name" value="GalKase_gal_bdg"/>
    <property type="match status" value="1"/>
</dbReference>
<feature type="domain" description="GHMP kinase N-terminal" evidence="12">
    <location>
        <begin position="104"/>
        <end position="191"/>
    </location>
</feature>
<keyword evidence="3" id="KW-0808">Transferase</keyword>
<evidence type="ECO:0000313" key="15">
    <source>
        <dbReference type="EMBL" id="GEK93986.1"/>
    </source>
</evidence>
<dbReference type="GO" id="GO:0046872">
    <property type="term" value="F:metal ion binding"/>
    <property type="evidence" value="ECO:0007669"/>
    <property type="project" value="UniProtKB-KW"/>
</dbReference>
<evidence type="ECO:0000256" key="6">
    <source>
        <dbReference type="ARBA" id="ARBA00022777"/>
    </source>
</evidence>
<dbReference type="Gene3D" id="3.30.70.890">
    <property type="entry name" value="GHMP kinase, C-terminal domain"/>
    <property type="match status" value="1"/>
</dbReference>
<keyword evidence="16" id="KW-1185">Reference proteome</keyword>
<evidence type="ECO:0000256" key="3">
    <source>
        <dbReference type="ARBA" id="ARBA00022679"/>
    </source>
</evidence>
<evidence type="ECO:0000256" key="11">
    <source>
        <dbReference type="NCBIfam" id="TIGR00131"/>
    </source>
</evidence>
<dbReference type="GO" id="GO:0004335">
    <property type="term" value="F:galactokinase activity"/>
    <property type="evidence" value="ECO:0007669"/>
    <property type="project" value="UniProtKB-UniRule"/>
</dbReference>
<evidence type="ECO:0000256" key="5">
    <source>
        <dbReference type="ARBA" id="ARBA00022741"/>
    </source>
</evidence>
<dbReference type="EMBL" id="BJUZ01000002">
    <property type="protein sequence ID" value="GEK93986.1"/>
    <property type="molecule type" value="Genomic_DNA"/>
</dbReference>
<protein>
    <recommendedName>
        <fullName evidence="11">Galactokinase</fullName>
        <ecNumber evidence="11">2.7.1.6</ecNumber>
    </recommendedName>
</protein>
<dbReference type="PANTHER" id="PTHR10457">
    <property type="entry name" value="MEVALONATE KINASE/GALACTOKINASE"/>
    <property type="match status" value="1"/>
</dbReference>
<dbReference type="InterPro" id="IPR020568">
    <property type="entry name" value="Ribosomal_Su5_D2-typ_SF"/>
</dbReference>
<dbReference type="Pfam" id="PF08544">
    <property type="entry name" value="GHMP_kinases_C"/>
    <property type="match status" value="1"/>
</dbReference>
<feature type="domain" description="GHMP kinase C-terminal" evidence="13">
    <location>
        <begin position="290"/>
        <end position="371"/>
    </location>
</feature>
<dbReference type="InterPro" id="IPR006206">
    <property type="entry name" value="Mevalonate/galactokinase"/>
</dbReference>
<evidence type="ECO:0000256" key="1">
    <source>
        <dbReference type="ARBA" id="ARBA00006566"/>
    </source>
</evidence>
<dbReference type="InterPro" id="IPR036554">
    <property type="entry name" value="GHMP_kinase_C_sf"/>
</dbReference>
<gene>
    <name evidence="15" type="primary">galK</name>
    <name evidence="15" type="ORF">GWA01_17560</name>
</gene>
<feature type="domain" description="Galactokinase N-terminal" evidence="14">
    <location>
        <begin position="19"/>
        <end position="67"/>
    </location>
</feature>
<dbReference type="SUPFAM" id="SSF55060">
    <property type="entry name" value="GHMP Kinase, C-terminal domain"/>
    <property type="match status" value="1"/>
</dbReference>
<dbReference type="FunFam" id="3.30.230.10:FF:000017">
    <property type="entry name" value="Galactokinase"/>
    <property type="match status" value="1"/>
</dbReference>
<organism evidence="15 16">
    <name type="scientific">Gluconobacter wancherniae NBRC 103581</name>
    <dbReference type="NCBI Taxonomy" id="656744"/>
    <lineage>
        <taxon>Bacteria</taxon>
        <taxon>Pseudomonadati</taxon>
        <taxon>Pseudomonadota</taxon>
        <taxon>Alphaproteobacteria</taxon>
        <taxon>Acetobacterales</taxon>
        <taxon>Acetobacteraceae</taxon>
        <taxon>Gluconobacter</taxon>
    </lineage>
</organism>
<dbReference type="PROSITE" id="PS00627">
    <property type="entry name" value="GHMP_KINASES_ATP"/>
    <property type="match status" value="1"/>
</dbReference>
<dbReference type="PROSITE" id="PS00106">
    <property type="entry name" value="GALACTOKINASE"/>
    <property type="match status" value="1"/>
</dbReference>
<dbReference type="NCBIfam" id="TIGR00131">
    <property type="entry name" value="gal_kin"/>
    <property type="match status" value="1"/>
</dbReference>
<dbReference type="InterPro" id="IPR000705">
    <property type="entry name" value="Galactokinase"/>
</dbReference>
<evidence type="ECO:0000256" key="10">
    <source>
        <dbReference type="ARBA" id="ARBA00023277"/>
    </source>
</evidence>